<dbReference type="GeneID" id="95354949"/>
<evidence type="ECO:0000313" key="4">
    <source>
        <dbReference type="EMBL" id="GHH75833.1"/>
    </source>
</evidence>
<dbReference type="InterPro" id="IPR050832">
    <property type="entry name" value="Bact_Acetyltransf"/>
</dbReference>
<name>A0A919G0G2_9ACTN</name>
<feature type="domain" description="N-acetyltransferase" evidence="3">
    <location>
        <begin position="1"/>
        <end position="171"/>
    </location>
</feature>
<dbReference type="Pfam" id="PF00583">
    <property type="entry name" value="Acetyltransf_1"/>
    <property type="match status" value="1"/>
</dbReference>
<evidence type="ECO:0000259" key="3">
    <source>
        <dbReference type="PROSITE" id="PS51186"/>
    </source>
</evidence>
<dbReference type="Gene3D" id="3.40.630.30">
    <property type="match status" value="1"/>
</dbReference>
<sequence length="171" mass="18604">MKIRTGGPEDAAAIIDLLDSAIAWLTALGRTGQWGDRPWSARPAAVQRIHEYTRDHLVRIAEDAEGRTVGACVLADVPPGYATPVTEPELYVRNLVTDRARSGSGIGAALIADALEEARRRGIGLLRVDCYAGDDRRLVGQYRALGFTETEAFEVEQPAGPWPGQILEIRL</sequence>
<comment type="caution">
    <text evidence="4">The sequence shown here is derived from an EMBL/GenBank/DDBJ whole genome shotgun (WGS) entry which is preliminary data.</text>
</comment>
<keyword evidence="2" id="KW-0012">Acyltransferase</keyword>
<dbReference type="PROSITE" id="PS51186">
    <property type="entry name" value="GNAT"/>
    <property type="match status" value="1"/>
</dbReference>
<dbReference type="CDD" id="cd04301">
    <property type="entry name" value="NAT_SF"/>
    <property type="match status" value="1"/>
</dbReference>
<dbReference type="GO" id="GO:0016747">
    <property type="term" value="F:acyltransferase activity, transferring groups other than amino-acyl groups"/>
    <property type="evidence" value="ECO:0007669"/>
    <property type="project" value="InterPro"/>
</dbReference>
<protein>
    <submittedName>
        <fullName evidence="4">GCN5 family N-acetyltransferase</fullName>
    </submittedName>
</protein>
<dbReference type="InterPro" id="IPR000182">
    <property type="entry name" value="GNAT_dom"/>
</dbReference>
<keyword evidence="5" id="KW-1185">Reference proteome</keyword>
<gene>
    <name evidence="4" type="ORF">GCM10018781_45660</name>
</gene>
<dbReference type="RefSeq" id="WP_190212753.1">
    <property type="nucleotide sequence ID" value="NZ_BNBO01000027.1"/>
</dbReference>
<reference evidence="4" key="2">
    <citation type="submission" date="2020-09" db="EMBL/GenBank/DDBJ databases">
        <authorList>
            <person name="Sun Q."/>
            <person name="Ohkuma M."/>
        </authorList>
    </citation>
    <scope>NUCLEOTIDE SEQUENCE</scope>
    <source>
        <strain evidence="4">JCM 4646</strain>
    </source>
</reference>
<dbReference type="SUPFAM" id="SSF55729">
    <property type="entry name" value="Acyl-CoA N-acyltransferases (Nat)"/>
    <property type="match status" value="1"/>
</dbReference>
<organism evidence="4 5">
    <name type="scientific">Kitasatospora indigofera</name>
    <dbReference type="NCBI Taxonomy" id="67307"/>
    <lineage>
        <taxon>Bacteria</taxon>
        <taxon>Bacillati</taxon>
        <taxon>Actinomycetota</taxon>
        <taxon>Actinomycetes</taxon>
        <taxon>Kitasatosporales</taxon>
        <taxon>Streptomycetaceae</taxon>
        <taxon>Kitasatospora</taxon>
    </lineage>
</organism>
<dbReference type="PANTHER" id="PTHR43877">
    <property type="entry name" value="AMINOALKYLPHOSPHONATE N-ACETYLTRANSFERASE-RELATED-RELATED"/>
    <property type="match status" value="1"/>
</dbReference>
<evidence type="ECO:0000256" key="1">
    <source>
        <dbReference type="ARBA" id="ARBA00022679"/>
    </source>
</evidence>
<dbReference type="InterPro" id="IPR016181">
    <property type="entry name" value="Acyl_CoA_acyltransferase"/>
</dbReference>
<dbReference type="EMBL" id="BNBO01000027">
    <property type="protein sequence ID" value="GHH75833.1"/>
    <property type="molecule type" value="Genomic_DNA"/>
</dbReference>
<evidence type="ECO:0000256" key="2">
    <source>
        <dbReference type="ARBA" id="ARBA00023315"/>
    </source>
</evidence>
<proteinExistence type="predicted"/>
<dbReference type="AlphaFoldDB" id="A0A919G0G2"/>
<evidence type="ECO:0000313" key="5">
    <source>
        <dbReference type="Proteomes" id="UP000617734"/>
    </source>
</evidence>
<keyword evidence="1" id="KW-0808">Transferase</keyword>
<dbReference type="Proteomes" id="UP000617734">
    <property type="component" value="Unassembled WGS sequence"/>
</dbReference>
<accession>A0A919G0G2</accession>
<reference evidence="4" key="1">
    <citation type="journal article" date="2014" name="Int. J. Syst. Evol. Microbiol.">
        <title>Complete genome sequence of Corynebacterium casei LMG S-19264T (=DSM 44701T), isolated from a smear-ripened cheese.</title>
        <authorList>
            <consortium name="US DOE Joint Genome Institute (JGI-PGF)"/>
            <person name="Walter F."/>
            <person name="Albersmeier A."/>
            <person name="Kalinowski J."/>
            <person name="Ruckert C."/>
        </authorList>
    </citation>
    <scope>NUCLEOTIDE SEQUENCE</scope>
    <source>
        <strain evidence="4">JCM 4646</strain>
    </source>
</reference>